<protein>
    <recommendedName>
        <fullName evidence="1">Amidohydrolase 3 domain-containing protein</fullName>
    </recommendedName>
</protein>
<dbReference type="Gene3D" id="3.10.310.70">
    <property type="match status" value="1"/>
</dbReference>
<accession>A0A4R2KTH9</accession>
<dbReference type="OrthoDB" id="5734927at2"/>
<keyword evidence="3" id="KW-1185">Reference proteome</keyword>
<comment type="caution">
    <text evidence="2">The sequence shown here is derived from an EMBL/GenBank/DDBJ whole genome shotgun (WGS) entry which is preliminary data.</text>
</comment>
<dbReference type="SUPFAM" id="SSF51338">
    <property type="entry name" value="Composite domain of metallo-dependent hydrolases"/>
    <property type="match status" value="1"/>
</dbReference>
<dbReference type="Gene3D" id="3.20.20.140">
    <property type="entry name" value="Metal-dependent hydrolases"/>
    <property type="match status" value="1"/>
</dbReference>
<dbReference type="Gene3D" id="2.30.40.10">
    <property type="entry name" value="Urease, subunit C, domain 1"/>
    <property type="match status" value="1"/>
</dbReference>
<dbReference type="InterPro" id="IPR032466">
    <property type="entry name" value="Metal_Hydrolase"/>
</dbReference>
<name>A0A4R2KTH9_9GAMM</name>
<evidence type="ECO:0000313" key="3">
    <source>
        <dbReference type="Proteomes" id="UP000294980"/>
    </source>
</evidence>
<dbReference type="RefSeq" id="WP_117314576.1">
    <property type="nucleotide sequence ID" value="NZ_QQSW01000001.1"/>
</dbReference>
<organism evidence="2 3">
    <name type="scientific">Chromatocurvus halotolerans</name>
    <dbReference type="NCBI Taxonomy" id="1132028"/>
    <lineage>
        <taxon>Bacteria</taxon>
        <taxon>Pseudomonadati</taxon>
        <taxon>Pseudomonadota</taxon>
        <taxon>Gammaproteobacteria</taxon>
        <taxon>Cellvibrionales</taxon>
        <taxon>Halieaceae</taxon>
        <taxon>Chromatocurvus</taxon>
    </lineage>
</organism>
<proteinExistence type="predicted"/>
<dbReference type="EMBL" id="SLWX01000002">
    <property type="protein sequence ID" value="TCO77691.1"/>
    <property type="molecule type" value="Genomic_DNA"/>
</dbReference>
<dbReference type="CDD" id="cd01300">
    <property type="entry name" value="YtcJ_like"/>
    <property type="match status" value="1"/>
</dbReference>
<dbReference type="Proteomes" id="UP000294980">
    <property type="component" value="Unassembled WGS sequence"/>
</dbReference>
<dbReference type="InterPro" id="IPR013108">
    <property type="entry name" value="Amidohydro_3"/>
</dbReference>
<evidence type="ECO:0000259" key="1">
    <source>
        <dbReference type="Pfam" id="PF07969"/>
    </source>
</evidence>
<dbReference type="PANTHER" id="PTHR22642:SF2">
    <property type="entry name" value="PROTEIN LONG AFTER FAR-RED 3"/>
    <property type="match status" value="1"/>
</dbReference>
<sequence>MHTLNRRRFAQGIAAGSLGVFASPLLAAGFWGKADIVVLCDTLYTMDPGYPNASAFAVRGNRILAVGAAEDIRTLAGPATEVIDARGLTVTPGFIDAHSHPLGANEVISANVDVRSIADIQAALRKRAADTPAGQWILGHMYDDTKLAEGRALNREDLDGVSTAHPIFVKHRGGHTGVVNSRAFDLAGVTVETPDPESGKFYREGGRLTGKVAEHAVDVFEAAGEWPDVDRAGHAENAALMTRRMAASGLTSTTDAWGSETGWRAYDDAYRAGRLSLRVSFMPGGRNSIYTAMKAAGLHSGFGDAMLRVGAVKYGADGSASERTMAMSTPYEGRPDDFGIFTMSVEEINAAVDDAVAHDFRIGIHANGDVAIDRVLSAYERVLADMPGRTPRFRIEHCSLVTPSLLDRIRDAGVVPTPFYTYAHYHGNKWGEYGEEKMRNMFAHRSFLDHGIPVAPASDFTPGPYEPMMALQSMVTRKDFQGRVWGPNQRISVDEAMRVCTMNGAYASFEEDLKGSITPGKLADFVVLGDDPNRVDPDRIKEIPILRTVMDGRTTFEA</sequence>
<dbReference type="SUPFAM" id="SSF51556">
    <property type="entry name" value="Metallo-dependent hydrolases"/>
    <property type="match status" value="1"/>
</dbReference>
<feature type="domain" description="Amidohydrolase 3" evidence="1">
    <location>
        <begin position="81"/>
        <end position="556"/>
    </location>
</feature>
<dbReference type="PANTHER" id="PTHR22642">
    <property type="entry name" value="IMIDAZOLONEPROPIONASE"/>
    <property type="match status" value="1"/>
</dbReference>
<evidence type="ECO:0000313" key="2">
    <source>
        <dbReference type="EMBL" id="TCO77691.1"/>
    </source>
</evidence>
<reference evidence="2 3" key="1">
    <citation type="submission" date="2019-03" db="EMBL/GenBank/DDBJ databases">
        <title>Genomic Encyclopedia of Type Strains, Phase IV (KMG-IV): sequencing the most valuable type-strain genomes for metagenomic binning, comparative biology and taxonomic classification.</title>
        <authorList>
            <person name="Goeker M."/>
        </authorList>
    </citation>
    <scope>NUCLEOTIDE SEQUENCE [LARGE SCALE GENOMIC DNA]</scope>
    <source>
        <strain evidence="2 3">DSM 23344</strain>
    </source>
</reference>
<dbReference type="AlphaFoldDB" id="A0A4R2KTH9"/>
<dbReference type="Pfam" id="PF07969">
    <property type="entry name" value="Amidohydro_3"/>
    <property type="match status" value="1"/>
</dbReference>
<dbReference type="InterPro" id="IPR011059">
    <property type="entry name" value="Metal-dep_hydrolase_composite"/>
</dbReference>
<dbReference type="InterPro" id="IPR033932">
    <property type="entry name" value="YtcJ-like"/>
</dbReference>
<gene>
    <name evidence="2" type="ORF">EV688_102148</name>
</gene>
<dbReference type="GO" id="GO:0016810">
    <property type="term" value="F:hydrolase activity, acting on carbon-nitrogen (but not peptide) bonds"/>
    <property type="evidence" value="ECO:0007669"/>
    <property type="project" value="InterPro"/>
</dbReference>